<dbReference type="Proteomes" id="UP000600139">
    <property type="component" value="Unassembled WGS sequence"/>
</dbReference>
<feature type="coiled-coil region" evidence="1">
    <location>
        <begin position="97"/>
        <end position="175"/>
    </location>
</feature>
<keyword evidence="2" id="KW-0732">Signal</keyword>
<dbReference type="RefSeq" id="WP_200349404.1">
    <property type="nucleotide sequence ID" value="NZ_BAABHZ010000010.1"/>
</dbReference>
<dbReference type="Gene3D" id="1.10.287.1490">
    <property type="match status" value="1"/>
</dbReference>
<gene>
    <name evidence="3" type="ORF">JIN84_02360</name>
</gene>
<keyword evidence="1" id="KW-0175">Coiled coil</keyword>
<evidence type="ECO:0000313" key="3">
    <source>
        <dbReference type="EMBL" id="MBK1814438.1"/>
    </source>
</evidence>
<name>A0A934R1J1_9BACT</name>
<dbReference type="EMBL" id="JAENIK010000004">
    <property type="protein sequence ID" value="MBK1814438.1"/>
    <property type="molecule type" value="Genomic_DNA"/>
</dbReference>
<comment type="caution">
    <text evidence="3">The sequence shown here is derived from an EMBL/GenBank/DDBJ whole genome shotgun (WGS) entry which is preliminary data.</text>
</comment>
<evidence type="ECO:0000256" key="1">
    <source>
        <dbReference type="SAM" id="Coils"/>
    </source>
</evidence>
<feature type="chain" id="PRO_5037714981" description="Chromosome partition protein Smc" evidence="2">
    <location>
        <begin position="23"/>
        <end position="269"/>
    </location>
</feature>
<organism evidence="3 4">
    <name type="scientific">Luteolibacter yonseiensis</name>
    <dbReference type="NCBI Taxonomy" id="1144680"/>
    <lineage>
        <taxon>Bacteria</taxon>
        <taxon>Pseudomonadati</taxon>
        <taxon>Verrucomicrobiota</taxon>
        <taxon>Verrucomicrobiia</taxon>
        <taxon>Verrucomicrobiales</taxon>
        <taxon>Verrucomicrobiaceae</taxon>
        <taxon>Luteolibacter</taxon>
    </lineage>
</organism>
<sequence length="269" mass="28875">MKATFYVVAILAACGAAFFSFNQSNKFKSINKVHDEAVSSHATATAELTTTDKAITEEKAVIAAAQEKQGLLTQSVSSLKSTETSLKSESVKLDADLKTQEAEFAQVQVALDQVKKALETIGGDVTIETLPGKIQEIEDDKTAKTKKLEELTTLADGAEKNLVNSRAELDRLAKRLVERNSRIGRNSMEAVVTAVNQDWGFLVIGAGSNSGFSPQTTLLVERDGQKIGRVRPSSIEPTQTIAEIDLESLSAGVRVQPGDRVILAEPASN</sequence>
<evidence type="ECO:0000256" key="2">
    <source>
        <dbReference type="SAM" id="SignalP"/>
    </source>
</evidence>
<accession>A0A934R1J1</accession>
<proteinExistence type="predicted"/>
<dbReference type="AlphaFoldDB" id="A0A934R1J1"/>
<feature type="signal peptide" evidence="2">
    <location>
        <begin position="1"/>
        <end position="22"/>
    </location>
</feature>
<evidence type="ECO:0000313" key="4">
    <source>
        <dbReference type="Proteomes" id="UP000600139"/>
    </source>
</evidence>
<protein>
    <recommendedName>
        <fullName evidence="5">Chromosome partition protein Smc</fullName>
    </recommendedName>
</protein>
<keyword evidence="4" id="KW-1185">Reference proteome</keyword>
<reference evidence="3" key="1">
    <citation type="submission" date="2021-01" db="EMBL/GenBank/DDBJ databases">
        <title>Modified the classification status of verrucomicrobia.</title>
        <authorList>
            <person name="Feng X."/>
        </authorList>
    </citation>
    <scope>NUCLEOTIDE SEQUENCE</scope>
    <source>
        <strain evidence="3">JCM 18052</strain>
    </source>
</reference>
<evidence type="ECO:0008006" key="5">
    <source>
        <dbReference type="Google" id="ProtNLM"/>
    </source>
</evidence>